<keyword evidence="3" id="KW-1185">Reference proteome</keyword>
<reference evidence="2 3" key="1">
    <citation type="journal article" date="2023" name="Commun. Biol.">
        <title>Genome analysis of Parmales, the sister group of diatoms, reveals the evolutionary specialization of diatoms from phago-mixotrophs to photoautotrophs.</title>
        <authorList>
            <person name="Ban H."/>
            <person name="Sato S."/>
            <person name="Yoshikawa S."/>
            <person name="Yamada K."/>
            <person name="Nakamura Y."/>
            <person name="Ichinomiya M."/>
            <person name="Sato N."/>
            <person name="Blanc-Mathieu R."/>
            <person name="Endo H."/>
            <person name="Kuwata A."/>
            <person name="Ogata H."/>
        </authorList>
    </citation>
    <scope>NUCLEOTIDE SEQUENCE [LARGE SCALE GENOMIC DNA]</scope>
</reference>
<evidence type="ECO:0000256" key="1">
    <source>
        <dbReference type="SAM" id="MobiDB-lite"/>
    </source>
</evidence>
<sequence>VSKASLPPPLSPPSSPSPASHETWSFASSLSGWGPASGSSDSENQASVYSAGGNMVLDFTGPEPLVDSPEFSVAAPDRPTVVLRYRYSGASTVGKFVVRGTLDPSSHPPGHTDFSSASWSGVAGQEFPEVFFPIVGDGHWRTTAARLQAKDEDGVLQRIFDGTILQLRMYPATARAAGDGWPASPAPAATQAFHVDYISLAEAPAVARVTGCGGAQYNGEVGFGDWERDSYQLTQETDDING</sequence>
<gene>
    <name evidence="2" type="ORF">TeGR_g638</name>
</gene>
<protein>
    <submittedName>
        <fullName evidence="2">Uncharacterized protein</fullName>
    </submittedName>
</protein>
<proteinExistence type="predicted"/>
<evidence type="ECO:0000313" key="3">
    <source>
        <dbReference type="Proteomes" id="UP001165060"/>
    </source>
</evidence>
<dbReference type="EMBL" id="BRYB01001624">
    <property type="protein sequence ID" value="GMI29894.1"/>
    <property type="molecule type" value="Genomic_DNA"/>
</dbReference>
<dbReference type="Proteomes" id="UP001165060">
    <property type="component" value="Unassembled WGS sequence"/>
</dbReference>
<accession>A0ABQ6MQ54</accession>
<feature type="region of interest" description="Disordered" evidence="1">
    <location>
        <begin position="1"/>
        <end position="25"/>
    </location>
</feature>
<organism evidence="2 3">
    <name type="scientific">Tetraparma gracilis</name>
    <dbReference type="NCBI Taxonomy" id="2962635"/>
    <lineage>
        <taxon>Eukaryota</taxon>
        <taxon>Sar</taxon>
        <taxon>Stramenopiles</taxon>
        <taxon>Ochrophyta</taxon>
        <taxon>Bolidophyceae</taxon>
        <taxon>Parmales</taxon>
        <taxon>Triparmaceae</taxon>
        <taxon>Tetraparma</taxon>
    </lineage>
</organism>
<feature type="compositionally biased region" description="Pro residues" evidence="1">
    <location>
        <begin position="1"/>
        <end position="16"/>
    </location>
</feature>
<name>A0ABQ6MQ54_9STRA</name>
<evidence type="ECO:0000313" key="2">
    <source>
        <dbReference type="EMBL" id="GMI29894.1"/>
    </source>
</evidence>
<comment type="caution">
    <text evidence="2">The sequence shown here is derived from an EMBL/GenBank/DDBJ whole genome shotgun (WGS) entry which is preliminary data.</text>
</comment>
<feature type="non-terminal residue" evidence="2">
    <location>
        <position position="1"/>
    </location>
</feature>